<evidence type="ECO:0000256" key="3">
    <source>
        <dbReference type="ARBA" id="ARBA00022960"/>
    </source>
</evidence>
<dbReference type="InterPro" id="IPR001920">
    <property type="entry name" value="Asp/Glu_race"/>
</dbReference>
<dbReference type="HAMAP" id="MF_00258">
    <property type="entry name" value="Glu_racemase"/>
    <property type="match status" value="1"/>
</dbReference>
<dbReference type="Gene3D" id="3.40.50.1860">
    <property type="match status" value="2"/>
</dbReference>
<dbReference type="GO" id="GO:0009252">
    <property type="term" value="P:peptidoglycan biosynthetic process"/>
    <property type="evidence" value="ECO:0007669"/>
    <property type="project" value="UniProtKB-UniRule"/>
</dbReference>
<dbReference type="GO" id="GO:0008881">
    <property type="term" value="F:glutamate racemase activity"/>
    <property type="evidence" value="ECO:0007669"/>
    <property type="project" value="UniProtKB-UniRule"/>
</dbReference>
<dbReference type="InterPro" id="IPR015942">
    <property type="entry name" value="Asp/Glu/hydantoin_racemase"/>
</dbReference>
<dbReference type="Proteomes" id="UP000547674">
    <property type="component" value="Unassembled WGS sequence"/>
</dbReference>
<comment type="function">
    <text evidence="7">Provides the (R)-glutamate required for cell wall biosynthesis.</text>
</comment>
<reference evidence="8 9" key="1">
    <citation type="submission" date="2020-03" db="EMBL/GenBank/DDBJ databases">
        <title>Metabolic flexibility allows generalist bacteria to become dominant in a frequently disturbed ecosystem.</title>
        <authorList>
            <person name="Chen Y.-J."/>
            <person name="Leung P.M."/>
            <person name="Bay S.K."/>
            <person name="Hugenholtz P."/>
            <person name="Kessler A.J."/>
            <person name="Shelley G."/>
            <person name="Waite D.W."/>
            <person name="Cook P.L."/>
            <person name="Greening C."/>
        </authorList>
    </citation>
    <scope>NUCLEOTIDE SEQUENCE [LARGE SCALE GENOMIC DNA]</scope>
    <source>
        <strain evidence="8">SS_bin_28</strain>
    </source>
</reference>
<dbReference type="FunFam" id="3.40.50.1860:FF:000001">
    <property type="entry name" value="Glutamate racemase"/>
    <property type="match status" value="1"/>
</dbReference>
<organism evidence="8 9">
    <name type="scientific">Eiseniibacteriota bacterium</name>
    <dbReference type="NCBI Taxonomy" id="2212470"/>
    <lineage>
        <taxon>Bacteria</taxon>
        <taxon>Candidatus Eiseniibacteriota</taxon>
    </lineage>
</organism>
<proteinExistence type="inferred from homology"/>
<keyword evidence="5 7" id="KW-0413">Isomerase</keyword>
<evidence type="ECO:0000256" key="4">
    <source>
        <dbReference type="ARBA" id="ARBA00022984"/>
    </source>
</evidence>
<dbReference type="EC" id="5.1.1.3" evidence="2 7"/>
<dbReference type="UniPathway" id="UPA00219"/>
<feature type="binding site" evidence="7">
    <location>
        <begin position="187"/>
        <end position="188"/>
    </location>
    <ligand>
        <name>substrate</name>
    </ligand>
</feature>
<dbReference type="AlphaFoldDB" id="A0A7Y2E8B2"/>
<feature type="active site" description="Proton donor/acceptor" evidence="7">
    <location>
        <position position="75"/>
    </location>
</feature>
<dbReference type="InterPro" id="IPR004391">
    <property type="entry name" value="Glu_race"/>
</dbReference>
<evidence type="ECO:0000313" key="8">
    <source>
        <dbReference type="EMBL" id="NNF06197.1"/>
    </source>
</evidence>
<dbReference type="Pfam" id="PF01177">
    <property type="entry name" value="Asp_Glu_race"/>
    <property type="match status" value="1"/>
</dbReference>
<dbReference type="InterPro" id="IPR018187">
    <property type="entry name" value="Asp/Glu_racemase_AS_1"/>
</dbReference>
<evidence type="ECO:0000256" key="5">
    <source>
        <dbReference type="ARBA" id="ARBA00023235"/>
    </source>
</evidence>
<dbReference type="PROSITE" id="PS00924">
    <property type="entry name" value="ASP_GLU_RACEMASE_2"/>
    <property type="match status" value="1"/>
</dbReference>
<dbReference type="SUPFAM" id="SSF53681">
    <property type="entry name" value="Aspartate/glutamate racemase"/>
    <property type="match status" value="2"/>
</dbReference>
<keyword evidence="4 7" id="KW-0573">Peptidoglycan synthesis</keyword>
<name>A0A7Y2E8B2_UNCEI</name>
<comment type="caution">
    <text evidence="8">The sequence shown here is derived from an EMBL/GenBank/DDBJ whole genome shotgun (WGS) entry which is preliminary data.</text>
</comment>
<sequence>MSQINQPLGIFDSGLGGLTVVRALAQHLPNESMIYFGDTARLPYGNKSKATVTRLSLEALRFLEHLQIKALVVACNSASALAIDTLHKEAQVPVLGVVDAGARAAAGKTQSGRVGVIGTRATIGSRCYETKLQDLDSNIKVAATSCPLFVPFVEEGWVDKAVTRQVAEEYLEPIRQAKVDTLILGCTHYPLLRELIQEVMGSEVTLIDSGEAVTTEVASLLKENSLSASSAPKHKFFVSDQIDQFQREAKRFLKDSVWGEFEAIDQSDIPWYDRGMLHGFKDPHS</sequence>
<gene>
    <name evidence="7" type="primary">murI</name>
    <name evidence="8" type="ORF">HKN21_05510</name>
</gene>
<evidence type="ECO:0000256" key="2">
    <source>
        <dbReference type="ARBA" id="ARBA00013090"/>
    </source>
</evidence>
<evidence type="ECO:0000256" key="1">
    <source>
        <dbReference type="ARBA" id="ARBA00001602"/>
    </source>
</evidence>
<comment type="pathway">
    <text evidence="7">Cell wall biogenesis; peptidoglycan biosynthesis.</text>
</comment>
<evidence type="ECO:0000256" key="6">
    <source>
        <dbReference type="ARBA" id="ARBA00023316"/>
    </source>
</evidence>
<feature type="binding site" evidence="7">
    <location>
        <begin position="12"/>
        <end position="13"/>
    </location>
    <ligand>
        <name>substrate</name>
    </ligand>
</feature>
<protein>
    <recommendedName>
        <fullName evidence="2 7">Glutamate racemase</fullName>
        <ecNumber evidence="2 7">5.1.1.3</ecNumber>
    </recommendedName>
</protein>
<dbReference type="PANTHER" id="PTHR21198">
    <property type="entry name" value="GLUTAMATE RACEMASE"/>
    <property type="match status" value="1"/>
</dbReference>
<dbReference type="PANTHER" id="PTHR21198:SF2">
    <property type="entry name" value="GLUTAMATE RACEMASE"/>
    <property type="match status" value="1"/>
</dbReference>
<comment type="similarity">
    <text evidence="7">Belongs to the aspartate/glutamate racemases family.</text>
</comment>
<evidence type="ECO:0000256" key="7">
    <source>
        <dbReference type="HAMAP-Rule" id="MF_00258"/>
    </source>
</evidence>
<dbReference type="EMBL" id="JABDJR010000209">
    <property type="protein sequence ID" value="NNF06197.1"/>
    <property type="molecule type" value="Genomic_DNA"/>
</dbReference>
<dbReference type="InterPro" id="IPR033134">
    <property type="entry name" value="Asp/Glu_racemase_AS_2"/>
</dbReference>
<dbReference type="PROSITE" id="PS00923">
    <property type="entry name" value="ASP_GLU_RACEMASE_1"/>
    <property type="match status" value="1"/>
</dbReference>
<feature type="binding site" evidence="7">
    <location>
        <begin position="44"/>
        <end position="45"/>
    </location>
    <ligand>
        <name>substrate</name>
    </ligand>
</feature>
<dbReference type="NCBIfam" id="TIGR00067">
    <property type="entry name" value="glut_race"/>
    <property type="match status" value="1"/>
</dbReference>
<comment type="catalytic activity">
    <reaction evidence="1 7">
        <text>L-glutamate = D-glutamate</text>
        <dbReference type="Rhea" id="RHEA:12813"/>
        <dbReference type="ChEBI" id="CHEBI:29985"/>
        <dbReference type="ChEBI" id="CHEBI:29986"/>
        <dbReference type="EC" id="5.1.1.3"/>
    </reaction>
</comment>
<dbReference type="GO" id="GO:0071555">
    <property type="term" value="P:cell wall organization"/>
    <property type="evidence" value="ECO:0007669"/>
    <property type="project" value="UniProtKB-KW"/>
</dbReference>
<dbReference type="GO" id="GO:0008360">
    <property type="term" value="P:regulation of cell shape"/>
    <property type="evidence" value="ECO:0007669"/>
    <property type="project" value="UniProtKB-KW"/>
</dbReference>
<keyword evidence="3 7" id="KW-0133">Cell shape</keyword>
<keyword evidence="6 7" id="KW-0961">Cell wall biogenesis/degradation</keyword>
<evidence type="ECO:0000313" key="9">
    <source>
        <dbReference type="Proteomes" id="UP000547674"/>
    </source>
</evidence>
<feature type="active site" description="Proton donor/acceptor" evidence="7">
    <location>
        <position position="186"/>
    </location>
</feature>
<accession>A0A7Y2E8B2</accession>
<feature type="binding site" evidence="7">
    <location>
        <begin position="76"/>
        <end position="77"/>
    </location>
    <ligand>
        <name>substrate</name>
    </ligand>
</feature>